<proteinExistence type="inferred from homology"/>
<comment type="caution">
    <text evidence="17">The sequence shown here is derived from an EMBL/GenBank/DDBJ whole genome shotgun (WGS) entry which is preliminary data.</text>
</comment>
<accession>A0A8B6DCY1</accession>
<evidence type="ECO:0000256" key="9">
    <source>
        <dbReference type="ARBA" id="ARBA00022723"/>
    </source>
</evidence>
<keyword evidence="14" id="KW-0539">Nucleus</keyword>
<keyword evidence="6 15" id="KW-0808">Transferase</keyword>
<reference evidence="17" key="1">
    <citation type="submission" date="2018-11" db="EMBL/GenBank/DDBJ databases">
        <authorList>
            <person name="Alioto T."/>
            <person name="Alioto T."/>
        </authorList>
    </citation>
    <scope>NUCLEOTIDE SEQUENCE</scope>
</reference>
<evidence type="ECO:0000256" key="15">
    <source>
        <dbReference type="PROSITE-ProRule" id="PRU00958"/>
    </source>
</evidence>
<evidence type="ECO:0000256" key="13">
    <source>
        <dbReference type="ARBA" id="ARBA00022884"/>
    </source>
</evidence>
<dbReference type="PANTHER" id="PTHR10631:SF1">
    <property type="entry name" value="TRMT1-LIKE PROTEIN"/>
    <property type="match status" value="1"/>
</dbReference>
<keyword evidence="10" id="KW-0863">Zinc-finger</keyword>
<dbReference type="Gene3D" id="3.30.56.70">
    <property type="entry name" value="N2,N2-dimethylguanosine tRNA methyltransferase, C-terminal domain"/>
    <property type="match status" value="1"/>
</dbReference>
<evidence type="ECO:0000256" key="10">
    <source>
        <dbReference type="ARBA" id="ARBA00022771"/>
    </source>
</evidence>
<evidence type="ECO:0000256" key="2">
    <source>
        <dbReference type="ARBA" id="ARBA00022499"/>
    </source>
</evidence>
<evidence type="ECO:0000256" key="3">
    <source>
        <dbReference type="ARBA" id="ARBA00022553"/>
    </source>
</evidence>
<keyword evidence="9" id="KW-0479">Metal-binding</keyword>
<dbReference type="PANTHER" id="PTHR10631">
    <property type="entry name" value="N 2 ,N 2 -DIMETHYLGUANOSINE TRNA METHYLTRANSFERASE"/>
    <property type="match status" value="1"/>
</dbReference>
<dbReference type="GO" id="GO:0005730">
    <property type="term" value="C:nucleolus"/>
    <property type="evidence" value="ECO:0007669"/>
    <property type="project" value="UniProtKB-SubCell"/>
</dbReference>
<comment type="subcellular location">
    <subcellularLocation>
        <location evidence="1">Nucleus</location>
        <location evidence="1">Nucleolus</location>
    </subcellularLocation>
</comment>
<gene>
    <name evidence="17" type="ORF">MGAL_10B078135</name>
</gene>
<dbReference type="InterPro" id="IPR042296">
    <property type="entry name" value="tRNA_met_Trm1_C"/>
</dbReference>
<dbReference type="OrthoDB" id="6349953at2759"/>
<name>A0A8B6DCY1_MYTGA</name>
<evidence type="ECO:0000256" key="16">
    <source>
        <dbReference type="SAM" id="MobiDB-lite"/>
    </source>
</evidence>
<evidence type="ECO:0000313" key="18">
    <source>
        <dbReference type="Proteomes" id="UP000596742"/>
    </source>
</evidence>
<evidence type="ECO:0000256" key="7">
    <source>
        <dbReference type="ARBA" id="ARBA00022691"/>
    </source>
</evidence>
<dbReference type="InterPro" id="IPR002905">
    <property type="entry name" value="Trm1"/>
</dbReference>
<evidence type="ECO:0000256" key="12">
    <source>
        <dbReference type="ARBA" id="ARBA00022843"/>
    </source>
</evidence>
<keyword evidence="5 15" id="KW-0489">Methyltransferase</keyword>
<evidence type="ECO:0000256" key="14">
    <source>
        <dbReference type="ARBA" id="ARBA00023242"/>
    </source>
</evidence>
<evidence type="ECO:0000256" key="11">
    <source>
        <dbReference type="ARBA" id="ARBA00022833"/>
    </source>
</evidence>
<dbReference type="GO" id="GO:0000049">
    <property type="term" value="F:tRNA binding"/>
    <property type="evidence" value="ECO:0007669"/>
    <property type="project" value="UniProtKB-UniRule"/>
</dbReference>
<keyword evidence="13 15" id="KW-0694">RNA-binding</keyword>
<evidence type="ECO:0000256" key="6">
    <source>
        <dbReference type="ARBA" id="ARBA00022679"/>
    </source>
</evidence>
<dbReference type="GO" id="GO:0008270">
    <property type="term" value="F:zinc ion binding"/>
    <property type="evidence" value="ECO:0007669"/>
    <property type="project" value="UniProtKB-KW"/>
</dbReference>
<dbReference type="GO" id="GO:0002940">
    <property type="term" value="P:tRNA N2-guanine methylation"/>
    <property type="evidence" value="ECO:0007669"/>
    <property type="project" value="TreeGrafter"/>
</dbReference>
<evidence type="ECO:0000256" key="1">
    <source>
        <dbReference type="ARBA" id="ARBA00004604"/>
    </source>
</evidence>
<dbReference type="Gene3D" id="3.40.50.150">
    <property type="entry name" value="Vaccinia Virus protein VP39"/>
    <property type="match status" value="1"/>
</dbReference>
<keyword evidence="18" id="KW-1185">Reference proteome</keyword>
<organism evidence="17 18">
    <name type="scientific">Mytilus galloprovincialis</name>
    <name type="common">Mediterranean mussel</name>
    <dbReference type="NCBI Taxonomy" id="29158"/>
    <lineage>
        <taxon>Eukaryota</taxon>
        <taxon>Metazoa</taxon>
        <taxon>Spiralia</taxon>
        <taxon>Lophotrochozoa</taxon>
        <taxon>Mollusca</taxon>
        <taxon>Bivalvia</taxon>
        <taxon>Autobranchia</taxon>
        <taxon>Pteriomorphia</taxon>
        <taxon>Mytilida</taxon>
        <taxon>Mytiloidea</taxon>
        <taxon>Mytilidae</taxon>
        <taxon>Mytilinae</taxon>
        <taxon>Mytilus</taxon>
    </lineage>
</organism>
<evidence type="ECO:0000256" key="5">
    <source>
        <dbReference type="ARBA" id="ARBA00022603"/>
    </source>
</evidence>
<evidence type="ECO:0000256" key="8">
    <source>
        <dbReference type="ARBA" id="ARBA00022694"/>
    </source>
</evidence>
<dbReference type="AlphaFoldDB" id="A0A8B6DCY1"/>
<dbReference type="GO" id="GO:0016423">
    <property type="term" value="F:tRNA (guanine) methyltransferase activity"/>
    <property type="evidence" value="ECO:0007669"/>
    <property type="project" value="InterPro"/>
</dbReference>
<dbReference type="FunFam" id="3.30.56.70:FF:000001">
    <property type="entry name" value="tRNA (guanine(26)-N(2))-dimethyltransferase"/>
    <property type="match status" value="1"/>
</dbReference>
<feature type="region of interest" description="Disordered" evidence="16">
    <location>
        <begin position="331"/>
        <end position="354"/>
    </location>
</feature>
<dbReference type="PROSITE" id="PS51626">
    <property type="entry name" value="SAM_MT_TRM1"/>
    <property type="match status" value="1"/>
</dbReference>
<keyword evidence="7 15" id="KW-0949">S-adenosyl-L-methionine</keyword>
<keyword evidence="8 15" id="KW-0819">tRNA processing</keyword>
<keyword evidence="11" id="KW-0862">Zinc</keyword>
<keyword evidence="12" id="KW-0832">Ubl conjugation</keyword>
<dbReference type="Pfam" id="PF02005">
    <property type="entry name" value="TRM"/>
    <property type="match status" value="2"/>
</dbReference>
<sequence length="420" mass="47531">MTTPVQKRPCIESNRIQSVRNMVLCVLSAEVRQRHEPLYCVDVLDKSGQSGTLWKNVLKDQIHVTIADREIDDSLKSNLDTYSLKSRDLPLDINRIPGDPMEPQHVNEIFTAKCSANVVLHMEAFDFINMNPNQHLVNVLDSAAMNLKHNGILCVSSTDISSKFTRTAHVIHRHYGASVIKTSYMKELALRIVIANIVRSCAKCNKGIDVLLSVCANDNFLIVVRILRGAKEGDSCVNKIVPVLHCQICEERVFHPNTLSPQEDPYSLLPCSCNKNNPGKTAVILGPAWSGKLFNVSFLESMLHGCKDMDWNFSDSFSIETLMEEAKCPKCSLPEDNSEEPDQKKTKLSPPEEPMPPFYYNLHGMKLKSVEHPKFSRLLEYLRQDGYKCSRTHLDVYGVRTNATLKQITDIMYKYCKQKS</sequence>
<keyword evidence="4 15" id="KW-0820">tRNA-binding</keyword>
<dbReference type="InterPro" id="IPR029063">
    <property type="entry name" value="SAM-dependent_MTases_sf"/>
</dbReference>
<dbReference type="Proteomes" id="UP000596742">
    <property type="component" value="Unassembled WGS sequence"/>
</dbReference>
<evidence type="ECO:0000256" key="4">
    <source>
        <dbReference type="ARBA" id="ARBA00022555"/>
    </source>
</evidence>
<dbReference type="SUPFAM" id="SSF53335">
    <property type="entry name" value="S-adenosyl-L-methionine-dependent methyltransferases"/>
    <property type="match status" value="1"/>
</dbReference>
<keyword evidence="3" id="KW-0597">Phosphoprotein</keyword>
<dbReference type="EMBL" id="UYJE01003162">
    <property type="protein sequence ID" value="VDI17046.1"/>
    <property type="molecule type" value="Genomic_DNA"/>
</dbReference>
<comment type="similarity">
    <text evidence="15">Belongs to the class I-like SAM-binding methyltransferase superfamily. Trm1 family.</text>
</comment>
<evidence type="ECO:0000313" key="17">
    <source>
        <dbReference type="EMBL" id="VDI17046.1"/>
    </source>
</evidence>
<keyword evidence="2" id="KW-1017">Isopeptide bond</keyword>
<protein>
    <submittedName>
        <fullName evidence="17">Uncharacterized protein</fullName>
    </submittedName>
</protein>